<dbReference type="Gene3D" id="1.10.1740.10">
    <property type="match status" value="1"/>
</dbReference>
<dbReference type="NCBIfam" id="TIGR02937">
    <property type="entry name" value="sigma70-ECF"/>
    <property type="match status" value="1"/>
</dbReference>
<feature type="domain" description="RNA polymerase sigma factor 70 region 4 type 2" evidence="7">
    <location>
        <begin position="140"/>
        <end position="190"/>
    </location>
</feature>
<feature type="region of interest" description="Disordered" evidence="5">
    <location>
        <begin position="430"/>
        <end position="451"/>
    </location>
</feature>
<dbReference type="EMBL" id="JARRAG010000002">
    <property type="protein sequence ID" value="MDG3006520.1"/>
    <property type="molecule type" value="Genomic_DNA"/>
</dbReference>
<evidence type="ECO:0000256" key="1">
    <source>
        <dbReference type="ARBA" id="ARBA00010641"/>
    </source>
</evidence>
<comment type="caution">
    <text evidence="8">The sequence shown here is derived from an EMBL/GenBank/DDBJ whole genome shotgun (WGS) entry which is preliminary data.</text>
</comment>
<dbReference type="Proteomes" id="UP001216907">
    <property type="component" value="Unassembled WGS sequence"/>
</dbReference>
<keyword evidence="2" id="KW-0805">Transcription regulation</keyword>
<evidence type="ECO:0000259" key="7">
    <source>
        <dbReference type="Pfam" id="PF08281"/>
    </source>
</evidence>
<evidence type="ECO:0000256" key="4">
    <source>
        <dbReference type="ARBA" id="ARBA00023163"/>
    </source>
</evidence>
<dbReference type="Pfam" id="PF08281">
    <property type="entry name" value="Sigma70_r4_2"/>
    <property type="match status" value="1"/>
</dbReference>
<proteinExistence type="inferred from homology"/>
<dbReference type="InterPro" id="IPR013324">
    <property type="entry name" value="RNA_pol_sigma_r3/r4-like"/>
</dbReference>
<feature type="domain" description="RNA polymerase sigma-70 region 2" evidence="6">
    <location>
        <begin position="45"/>
        <end position="111"/>
    </location>
</feature>
<dbReference type="CDD" id="cd06171">
    <property type="entry name" value="Sigma70_r4"/>
    <property type="match status" value="1"/>
</dbReference>
<organism evidence="8 9">
    <name type="scientific">Paludisphaera mucosa</name>
    <dbReference type="NCBI Taxonomy" id="3030827"/>
    <lineage>
        <taxon>Bacteria</taxon>
        <taxon>Pseudomonadati</taxon>
        <taxon>Planctomycetota</taxon>
        <taxon>Planctomycetia</taxon>
        <taxon>Isosphaerales</taxon>
        <taxon>Isosphaeraceae</taxon>
        <taxon>Paludisphaera</taxon>
    </lineage>
</organism>
<dbReference type="Pfam" id="PF04542">
    <property type="entry name" value="Sigma70_r2"/>
    <property type="match status" value="1"/>
</dbReference>
<evidence type="ECO:0000256" key="5">
    <source>
        <dbReference type="SAM" id="MobiDB-lite"/>
    </source>
</evidence>
<sequence>MSSNRWVASQVQTLFEAGTLNGLSELQLLERFARHGDQAAFEALLARHGPMVLGVCRRILGDAADVDDAFQATILVLVRRATTLGPGDVIAAWLHGVATRVARRARSDRMRRERRERTGPAPEPPSTESRSPDFALKAVIDEEVERLPWKYRAPVALCYLEGLTHEEAARRLDWPVGTVKGRLARARALLGARLGRRGVATGAGAVAGAVALEGLAGAAVVEALRGSVLRTAVRFAEGAAWRSVISHQVVHLSEGAIASMFVTKIKAAASGLAIVGLLAAGARVAARQPGEDPQPEPRSPVPAVAARPEPARPDLPGLAPTAAARPEDRFLADARHAFLAASEDHAQNRVSLERVYRASRLLLDAQKERAKTPDERQAAFAEHRDRLRVVSRADLVENRDSGGASSPVAEARAMLAEADLWLARGRTAAEPPMADELSQGGATPSDHPGGKNLKTAAVLKKLEEPLAMNFPNETPLEDVLKYVKQATETPDFPGGIPVYVDPIGLQEADRSSTSPIVLELEGVPLKRTLQLLLRPLGLVYFVEDGMIVITASTSESGLGPEMSRPSPLVEEVEKANRGEMTMDEMKNLIEKLKLIQEIRQIREGPAKPVEKGFQ</sequence>
<feature type="region of interest" description="Disordered" evidence="5">
    <location>
        <begin position="286"/>
        <end position="321"/>
    </location>
</feature>
<comment type="similarity">
    <text evidence="1">Belongs to the sigma-70 factor family. ECF subfamily.</text>
</comment>
<feature type="region of interest" description="Disordered" evidence="5">
    <location>
        <begin position="105"/>
        <end position="133"/>
    </location>
</feature>
<keyword evidence="3" id="KW-0731">Sigma factor</keyword>
<dbReference type="InterPro" id="IPR039425">
    <property type="entry name" value="RNA_pol_sigma-70-like"/>
</dbReference>
<dbReference type="Gene3D" id="1.10.10.10">
    <property type="entry name" value="Winged helix-like DNA-binding domain superfamily/Winged helix DNA-binding domain"/>
    <property type="match status" value="1"/>
</dbReference>
<accession>A0ABT6FGJ4</accession>
<feature type="compositionally biased region" description="Basic and acidic residues" evidence="5">
    <location>
        <begin position="105"/>
        <end position="118"/>
    </location>
</feature>
<dbReference type="InterPro" id="IPR036388">
    <property type="entry name" value="WH-like_DNA-bd_sf"/>
</dbReference>
<dbReference type="InterPro" id="IPR007627">
    <property type="entry name" value="RNA_pol_sigma70_r2"/>
</dbReference>
<dbReference type="RefSeq" id="WP_277862816.1">
    <property type="nucleotide sequence ID" value="NZ_JARRAG010000002.1"/>
</dbReference>
<dbReference type="PANTHER" id="PTHR43133:SF51">
    <property type="entry name" value="RNA POLYMERASE SIGMA FACTOR"/>
    <property type="match status" value="1"/>
</dbReference>
<dbReference type="PANTHER" id="PTHR43133">
    <property type="entry name" value="RNA POLYMERASE ECF-TYPE SIGMA FACTO"/>
    <property type="match status" value="1"/>
</dbReference>
<reference evidence="8 9" key="1">
    <citation type="submission" date="2023-03" db="EMBL/GenBank/DDBJ databases">
        <title>Paludisphaera mucosa sp. nov. a novel planctomycete from northern fen.</title>
        <authorList>
            <person name="Ivanova A."/>
        </authorList>
    </citation>
    <scope>NUCLEOTIDE SEQUENCE [LARGE SCALE GENOMIC DNA]</scope>
    <source>
        <strain evidence="8 9">Pla2</strain>
    </source>
</reference>
<keyword evidence="9" id="KW-1185">Reference proteome</keyword>
<protein>
    <submittedName>
        <fullName evidence="8">Sigma-70 family RNA polymerase sigma factor</fullName>
    </submittedName>
</protein>
<dbReference type="SUPFAM" id="SSF88946">
    <property type="entry name" value="Sigma2 domain of RNA polymerase sigma factors"/>
    <property type="match status" value="1"/>
</dbReference>
<evidence type="ECO:0000313" key="8">
    <source>
        <dbReference type="EMBL" id="MDG3006520.1"/>
    </source>
</evidence>
<dbReference type="InterPro" id="IPR013249">
    <property type="entry name" value="RNA_pol_sigma70_r4_t2"/>
</dbReference>
<evidence type="ECO:0000256" key="2">
    <source>
        <dbReference type="ARBA" id="ARBA00023015"/>
    </source>
</evidence>
<dbReference type="SUPFAM" id="SSF88659">
    <property type="entry name" value="Sigma3 and sigma4 domains of RNA polymerase sigma factors"/>
    <property type="match status" value="1"/>
</dbReference>
<dbReference type="InterPro" id="IPR013325">
    <property type="entry name" value="RNA_pol_sigma_r2"/>
</dbReference>
<gene>
    <name evidence="8" type="ORF">PZE19_22340</name>
</gene>
<evidence type="ECO:0000313" key="9">
    <source>
        <dbReference type="Proteomes" id="UP001216907"/>
    </source>
</evidence>
<dbReference type="InterPro" id="IPR014284">
    <property type="entry name" value="RNA_pol_sigma-70_dom"/>
</dbReference>
<name>A0ABT6FGJ4_9BACT</name>
<evidence type="ECO:0000259" key="6">
    <source>
        <dbReference type="Pfam" id="PF04542"/>
    </source>
</evidence>
<keyword evidence="4" id="KW-0804">Transcription</keyword>
<evidence type="ECO:0000256" key="3">
    <source>
        <dbReference type="ARBA" id="ARBA00023082"/>
    </source>
</evidence>